<evidence type="ECO:0000256" key="1">
    <source>
        <dbReference type="ARBA" id="ARBA00004141"/>
    </source>
</evidence>
<dbReference type="RefSeq" id="XP_037138707.1">
    <property type="nucleotide sequence ID" value="XM_037282812.1"/>
</dbReference>
<proteinExistence type="inferred from homology"/>
<dbReference type="Proteomes" id="UP000515788">
    <property type="component" value="Chromosome 3"/>
</dbReference>
<protein>
    <recommendedName>
        <fullName evidence="7">Transmembrane 9 superfamily member</fullName>
    </recommendedName>
</protein>
<dbReference type="KEGG" id="tgb:HG536_0C02000"/>
<evidence type="ECO:0000256" key="4">
    <source>
        <dbReference type="ARBA" id="ARBA00022729"/>
    </source>
</evidence>
<comment type="similarity">
    <text evidence="2 7">Belongs to the nonaspanin (TM9SF) (TC 9.A.2) family.</text>
</comment>
<keyword evidence="9" id="KW-1185">Reference proteome</keyword>
<keyword evidence="3 7" id="KW-0812">Transmembrane</keyword>
<feature type="chain" id="PRO_5029034784" description="Transmembrane 9 superfamily member" evidence="7">
    <location>
        <begin position="19"/>
        <end position="657"/>
    </location>
</feature>
<dbReference type="GeneID" id="59325169"/>
<evidence type="ECO:0000256" key="2">
    <source>
        <dbReference type="ARBA" id="ARBA00005227"/>
    </source>
</evidence>
<feature type="transmembrane region" description="Helical" evidence="7">
    <location>
        <begin position="428"/>
        <end position="452"/>
    </location>
</feature>
<feature type="transmembrane region" description="Helical" evidence="7">
    <location>
        <begin position="585"/>
        <end position="605"/>
    </location>
</feature>
<evidence type="ECO:0000256" key="7">
    <source>
        <dbReference type="RuleBase" id="RU363079"/>
    </source>
</evidence>
<keyword evidence="6 7" id="KW-0472">Membrane</keyword>
<dbReference type="GO" id="GO:0005768">
    <property type="term" value="C:endosome"/>
    <property type="evidence" value="ECO:0007669"/>
    <property type="project" value="TreeGrafter"/>
</dbReference>
<comment type="subcellular location">
    <subcellularLocation>
        <location evidence="1">Membrane</location>
        <topology evidence="1">Multi-pass membrane protein</topology>
    </subcellularLocation>
</comment>
<dbReference type="InterPro" id="IPR004240">
    <property type="entry name" value="EMP70"/>
</dbReference>
<evidence type="ECO:0000256" key="5">
    <source>
        <dbReference type="ARBA" id="ARBA00022989"/>
    </source>
</evidence>
<feature type="transmembrane region" description="Helical" evidence="7">
    <location>
        <begin position="296"/>
        <end position="318"/>
    </location>
</feature>
<feature type="transmembrane region" description="Helical" evidence="7">
    <location>
        <begin position="357"/>
        <end position="384"/>
    </location>
</feature>
<dbReference type="PANTHER" id="PTHR10766:SF111">
    <property type="entry name" value="TRANSMEMBRANE 9 SUPERFAMILY MEMBER 2"/>
    <property type="match status" value="1"/>
</dbReference>
<evidence type="ECO:0000313" key="8">
    <source>
        <dbReference type="EMBL" id="QLL32032.1"/>
    </source>
</evidence>
<sequence length="657" mass="74518">MFAPLLLLAPLLLPVTDAFFLPGVAPTTYHEGDEIKLYVNHLTPSRYYQHKDKNGNIIKSDKEHYLYSYDYYYEKLHFCRPEHVVEKSESLGSILFGDRIYNSAFELKMLDNKECVSLCKSTVPADDAVFINQLIKNGFLLNWIVDGLPAGVSIYNEQQTSNHITNGFPLGYVETVQGIHGKSDGALNRRSSAPSSRLSNALVNIEIPYLTNHFDIEIQYHEPASGEYRITAVVVTPESIKRQSATCDFTDEPLNLAENQDNEVYYTYSVKYTRYSRLWGSRWDNYTFAYDTTIQWFSLINCTIVVLGLSSVVIHMLMRALRNDMARYNELNLDNFQEDSGWKLNHGDVFRTPDRPLLLSVLVGSGVQLLLCVIAAIVSGAVGLNNHDARETLPTIWFILYAVFGFAGSFTSMSVYKFFKGSYWKVNMLLSPLLVPVGILLVVMSLNIFLLFVHSSDAVPASALFAVVLIWFVLSIPLSFAGSLIALKKCTWDEHPTKTNQIARQIPYQPWYLKTFPASLIAGVFPFASIAVELYFVYSSLWFHQFFYMFGFLMLSVLLLTLTTSLTTLINIYHSLCLENWKWQWKSFIIGGFGCALYVFVHSILFAEFKFRGFATIVLYVGYSLLISLLCCLITGAVGFLSSMIFVRKIYASIKVD</sequence>
<feature type="transmembrane region" description="Helical" evidence="7">
    <location>
        <begin position="518"/>
        <end position="538"/>
    </location>
</feature>
<evidence type="ECO:0000313" key="9">
    <source>
        <dbReference type="Proteomes" id="UP000515788"/>
    </source>
</evidence>
<feature type="transmembrane region" description="Helical" evidence="7">
    <location>
        <begin position="396"/>
        <end position="416"/>
    </location>
</feature>
<feature type="transmembrane region" description="Helical" evidence="7">
    <location>
        <begin position="464"/>
        <end position="487"/>
    </location>
</feature>
<gene>
    <name evidence="8" type="ORF">HG536_0C02000</name>
</gene>
<dbReference type="EMBL" id="CP059248">
    <property type="protein sequence ID" value="QLL32032.1"/>
    <property type="molecule type" value="Genomic_DNA"/>
</dbReference>
<dbReference type="GO" id="GO:0007034">
    <property type="term" value="P:vacuolar transport"/>
    <property type="evidence" value="ECO:0007669"/>
    <property type="project" value="TreeGrafter"/>
</dbReference>
<feature type="transmembrane region" description="Helical" evidence="7">
    <location>
        <begin position="550"/>
        <end position="573"/>
    </location>
</feature>
<dbReference type="GO" id="GO:0000329">
    <property type="term" value="C:fungal-type vacuole membrane"/>
    <property type="evidence" value="ECO:0007669"/>
    <property type="project" value="TreeGrafter"/>
</dbReference>
<dbReference type="PANTHER" id="PTHR10766">
    <property type="entry name" value="TRANSMEMBRANE 9 SUPERFAMILY PROTEIN"/>
    <property type="match status" value="1"/>
</dbReference>
<dbReference type="OrthoDB" id="1666796at2759"/>
<name>A0A7G3ZEU6_9SACH</name>
<accession>A0A7G3ZEU6</accession>
<dbReference type="GO" id="GO:0072657">
    <property type="term" value="P:protein localization to membrane"/>
    <property type="evidence" value="ECO:0007669"/>
    <property type="project" value="TreeGrafter"/>
</dbReference>
<keyword evidence="4 7" id="KW-0732">Signal</keyword>
<dbReference type="Pfam" id="PF02990">
    <property type="entry name" value="EMP70"/>
    <property type="match status" value="1"/>
</dbReference>
<evidence type="ECO:0000256" key="3">
    <source>
        <dbReference type="ARBA" id="ARBA00022692"/>
    </source>
</evidence>
<feature type="transmembrane region" description="Helical" evidence="7">
    <location>
        <begin position="617"/>
        <end position="647"/>
    </location>
</feature>
<feature type="signal peptide" evidence="7">
    <location>
        <begin position="1"/>
        <end position="18"/>
    </location>
</feature>
<organism evidence="8 9">
    <name type="scientific">Torulaspora globosa</name>
    <dbReference type="NCBI Taxonomy" id="48254"/>
    <lineage>
        <taxon>Eukaryota</taxon>
        <taxon>Fungi</taxon>
        <taxon>Dikarya</taxon>
        <taxon>Ascomycota</taxon>
        <taxon>Saccharomycotina</taxon>
        <taxon>Saccharomycetes</taxon>
        <taxon>Saccharomycetales</taxon>
        <taxon>Saccharomycetaceae</taxon>
        <taxon>Torulaspora</taxon>
    </lineage>
</organism>
<dbReference type="AlphaFoldDB" id="A0A7G3ZEU6"/>
<evidence type="ECO:0000256" key="6">
    <source>
        <dbReference type="ARBA" id="ARBA00023136"/>
    </source>
</evidence>
<reference evidence="8 9" key="1">
    <citation type="submission" date="2020-06" db="EMBL/GenBank/DDBJ databases">
        <title>The yeast mating-type switching endonuclease HO is a domesticated member of an unorthodox homing genetic element family.</title>
        <authorList>
            <person name="Coughlan A.Y."/>
            <person name="Lombardi L."/>
            <person name="Braun-Galleani S."/>
            <person name="Martos A.R."/>
            <person name="Galeote V."/>
            <person name="Bigey F."/>
            <person name="Dequin S."/>
            <person name="Byrne K.P."/>
            <person name="Wolfe K.H."/>
        </authorList>
    </citation>
    <scope>NUCLEOTIDE SEQUENCE [LARGE SCALE GENOMIC DNA]</scope>
    <source>
        <strain evidence="8 9">CBS764</strain>
    </source>
</reference>
<keyword evidence="5 7" id="KW-1133">Transmembrane helix</keyword>